<feature type="transmembrane region" description="Helical" evidence="12">
    <location>
        <begin position="37"/>
        <end position="55"/>
    </location>
</feature>
<evidence type="ECO:0000256" key="5">
    <source>
        <dbReference type="ARBA" id="ARBA00022519"/>
    </source>
</evidence>
<keyword evidence="11 12" id="KW-0472">Membrane</keyword>
<keyword evidence="9 12" id="KW-1133">Transmembrane helix</keyword>
<keyword evidence="8" id="KW-0630">Potassium</keyword>
<evidence type="ECO:0000256" key="4">
    <source>
        <dbReference type="ARBA" id="ARBA00022475"/>
    </source>
</evidence>
<proteinExistence type="inferred from homology"/>
<evidence type="ECO:0000256" key="11">
    <source>
        <dbReference type="ARBA" id="ARBA00023136"/>
    </source>
</evidence>
<evidence type="ECO:0000256" key="2">
    <source>
        <dbReference type="ARBA" id="ARBA00009137"/>
    </source>
</evidence>
<accession>A0ABV1I0R6</accession>
<feature type="transmembrane region" description="Helical" evidence="12">
    <location>
        <begin position="329"/>
        <end position="348"/>
    </location>
</feature>
<gene>
    <name evidence="13" type="ORF">WMO62_05955</name>
</gene>
<keyword evidence="6" id="KW-0633">Potassium transport</keyword>
<protein>
    <submittedName>
        <fullName evidence="13">TrkH family potassium uptake protein</fullName>
    </submittedName>
</protein>
<keyword evidence="14" id="KW-1185">Reference proteome</keyword>
<dbReference type="InterPro" id="IPR003445">
    <property type="entry name" value="Cat_transpt"/>
</dbReference>
<evidence type="ECO:0000256" key="3">
    <source>
        <dbReference type="ARBA" id="ARBA00022448"/>
    </source>
</evidence>
<feature type="transmembrane region" description="Helical" evidence="12">
    <location>
        <begin position="452"/>
        <end position="476"/>
    </location>
</feature>
<evidence type="ECO:0000256" key="7">
    <source>
        <dbReference type="ARBA" id="ARBA00022692"/>
    </source>
</evidence>
<keyword evidence="5" id="KW-0997">Cell inner membrane</keyword>
<dbReference type="EMBL" id="JBBMFC010000008">
    <property type="protein sequence ID" value="MEQ2578390.1"/>
    <property type="molecule type" value="Genomic_DNA"/>
</dbReference>
<evidence type="ECO:0000256" key="1">
    <source>
        <dbReference type="ARBA" id="ARBA00004429"/>
    </source>
</evidence>
<dbReference type="PIRSF" id="PIRSF006247">
    <property type="entry name" value="TrkH"/>
    <property type="match status" value="1"/>
</dbReference>
<dbReference type="Proteomes" id="UP001470288">
    <property type="component" value="Unassembled WGS sequence"/>
</dbReference>
<evidence type="ECO:0000256" key="10">
    <source>
        <dbReference type="ARBA" id="ARBA00023065"/>
    </source>
</evidence>
<dbReference type="PANTHER" id="PTHR32024">
    <property type="entry name" value="TRK SYSTEM POTASSIUM UPTAKE PROTEIN TRKG-RELATED"/>
    <property type="match status" value="1"/>
</dbReference>
<feature type="transmembrane region" description="Helical" evidence="12">
    <location>
        <begin position="237"/>
        <end position="258"/>
    </location>
</feature>
<feature type="transmembrane region" description="Helical" evidence="12">
    <location>
        <begin position="132"/>
        <end position="152"/>
    </location>
</feature>
<feature type="transmembrane region" description="Helical" evidence="12">
    <location>
        <begin position="182"/>
        <end position="201"/>
    </location>
</feature>
<feature type="transmembrane region" description="Helical" evidence="12">
    <location>
        <begin position="7"/>
        <end position="31"/>
    </location>
</feature>
<evidence type="ECO:0000313" key="13">
    <source>
        <dbReference type="EMBL" id="MEQ2578390.1"/>
    </source>
</evidence>
<keyword evidence="4" id="KW-1003">Cell membrane</keyword>
<evidence type="ECO:0000256" key="8">
    <source>
        <dbReference type="ARBA" id="ARBA00022958"/>
    </source>
</evidence>
<dbReference type="InterPro" id="IPR004772">
    <property type="entry name" value="TrkH"/>
</dbReference>
<reference evidence="13 14" key="1">
    <citation type="submission" date="2024-03" db="EMBL/GenBank/DDBJ databases">
        <title>Human intestinal bacterial collection.</title>
        <authorList>
            <person name="Pauvert C."/>
            <person name="Hitch T.C.A."/>
            <person name="Clavel T."/>
        </authorList>
    </citation>
    <scope>NUCLEOTIDE SEQUENCE [LARGE SCALE GENOMIC DNA]</scope>
    <source>
        <strain evidence="13 14">CLA-AA-H78B</strain>
    </source>
</reference>
<comment type="subcellular location">
    <subcellularLocation>
        <location evidence="1">Cell inner membrane</location>
        <topology evidence="1">Multi-pass membrane protein</topology>
    </subcellularLocation>
</comment>
<sequence length="482" mass="52542">MNKKMIRYIVGSIIMLEAALLLLPILTAIVYGEWNTLRVFAGSALFCIVAGALLRGKKPENTTIFSVEGYVSVALCWVALSICGAIPLCVSGVLQNPFDAFFEIVSGFTTTGSSVMQSVEGAPRAILMWRSFSHWVGGMGVLVFMLALLPMAGPSSMHLMKAESPGPSVGKLVPKVRSTAKILYQIYFVLTVAMLVCMILTGCPLFDSINLTFATAGTGGFGVLDSSAAEYGAATQWVMTIFMILFGVNFNVYFLFYVKRFKEGMKSEEARAYLGIIASAVLLISVNIFYMVRNLELTVRQAAFQVASIITTTGFSSVDFDLWPEFSKGILVLLMFCGACAGSTGGGMKVSRLCIMAKTVMKELAFIIHPRNVRKTRFEGKTVEHEVLRSINVFLVAYLGIFVLSVMLISLDNFDFATNFTAVAATLNNIGPGLAKVGPTQNFGIYSNFSKLVLAFDMLAGRLEIFPMLVPVIYLLRKKQLS</sequence>
<feature type="transmembrane region" description="Helical" evidence="12">
    <location>
        <begin position="391"/>
        <end position="411"/>
    </location>
</feature>
<name>A0ABV1I0R6_9FIRM</name>
<dbReference type="RefSeq" id="WP_349144115.1">
    <property type="nucleotide sequence ID" value="NZ_JBBMFC010000008.1"/>
</dbReference>
<dbReference type="PANTHER" id="PTHR32024:SF2">
    <property type="entry name" value="TRK SYSTEM POTASSIUM UPTAKE PROTEIN TRKG-RELATED"/>
    <property type="match status" value="1"/>
</dbReference>
<evidence type="ECO:0000256" key="6">
    <source>
        <dbReference type="ARBA" id="ARBA00022538"/>
    </source>
</evidence>
<keyword evidence="10" id="KW-0406">Ion transport</keyword>
<organism evidence="13 14">
    <name type="scientific">Hominiventricola aquisgranensis</name>
    <dbReference type="NCBI Taxonomy" id="3133164"/>
    <lineage>
        <taxon>Bacteria</taxon>
        <taxon>Bacillati</taxon>
        <taxon>Bacillota</taxon>
        <taxon>Clostridia</taxon>
        <taxon>Lachnospirales</taxon>
        <taxon>Lachnospiraceae</taxon>
        <taxon>Hominiventricola</taxon>
    </lineage>
</organism>
<evidence type="ECO:0000256" key="12">
    <source>
        <dbReference type="SAM" id="Phobius"/>
    </source>
</evidence>
<comment type="caution">
    <text evidence="13">The sequence shown here is derived from an EMBL/GenBank/DDBJ whole genome shotgun (WGS) entry which is preliminary data.</text>
</comment>
<keyword evidence="7 12" id="KW-0812">Transmembrane</keyword>
<keyword evidence="3" id="KW-0813">Transport</keyword>
<evidence type="ECO:0000313" key="14">
    <source>
        <dbReference type="Proteomes" id="UP001470288"/>
    </source>
</evidence>
<comment type="similarity">
    <text evidence="2">Belongs to the TrkH potassium transport family.</text>
</comment>
<evidence type="ECO:0000256" key="9">
    <source>
        <dbReference type="ARBA" id="ARBA00022989"/>
    </source>
</evidence>
<feature type="transmembrane region" description="Helical" evidence="12">
    <location>
        <begin position="67"/>
        <end position="94"/>
    </location>
</feature>
<feature type="transmembrane region" description="Helical" evidence="12">
    <location>
        <begin position="270"/>
        <end position="292"/>
    </location>
</feature>
<dbReference type="Pfam" id="PF02386">
    <property type="entry name" value="TrkH"/>
    <property type="match status" value="1"/>
</dbReference>